<keyword evidence="3" id="KW-0687">Ribonucleoprotein</keyword>
<dbReference type="Pfam" id="PF01165">
    <property type="entry name" value="Ribosomal_S21"/>
    <property type="match status" value="1"/>
</dbReference>
<dbReference type="GO" id="GO:0003735">
    <property type="term" value="F:structural constituent of ribosome"/>
    <property type="evidence" value="ECO:0007669"/>
    <property type="project" value="InterPro"/>
</dbReference>
<evidence type="ECO:0000256" key="5">
    <source>
        <dbReference type="SAM" id="MobiDB-lite"/>
    </source>
</evidence>
<comment type="similarity">
    <text evidence="1">Belongs to the bacterial ribosomal protein bS21 family.</text>
</comment>
<sequence>MTIIVRKKPGESDDQLVSAFRRKAFSEDVVSEAKERQYYEKPSARRHRRQEELARGRRK</sequence>
<dbReference type="GO" id="GO:0006412">
    <property type="term" value="P:translation"/>
    <property type="evidence" value="ECO:0007669"/>
    <property type="project" value="InterPro"/>
</dbReference>
<dbReference type="EMBL" id="PEZH01000038">
    <property type="protein sequence ID" value="PIS15062.1"/>
    <property type="molecule type" value="Genomic_DNA"/>
</dbReference>
<dbReference type="InterPro" id="IPR038380">
    <property type="entry name" value="Ribosomal_bS21_sf"/>
</dbReference>
<name>A0A2H0WQW4_9BACT</name>
<gene>
    <name evidence="6" type="primary">rpsU</name>
    <name evidence="6" type="ORF">COT63_01965</name>
</gene>
<dbReference type="GO" id="GO:0005840">
    <property type="term" value="C:ribosome"/>
    <property type="evidence" value="ECO:0007669"/>
    <property type="project" value="UniProtKB-KW"/>
</dbReference>
<comment type="caution">
    <text evidence="6">The sequence shown here is derived from an EMBL/GenBank/DDBJ whole genome shotgun (WGS) entry which is preliminary data.</text>
</comment>
<feature type="region of interest" description="Disordered" evidence="5">
    <location>
        <begin position="31"/>
        <end position="59"/>
    </location>
</feature>
<evidence type="ECO:0000313" key="7">
    <source>
        <dbReference type="Proteomes" id="UP000231282"/>
    </source>
</evidence>
<dbReference type="Gene3D" id="1.20.5.1150">
    <property type="entry name" value="Ribosomal protein S8"/>
    <property type="match status" value="1"/>
</dbReference>
<keyword evidence="2 6" id="KW-0689">Ribosomal protein</keyword>
<evidence type="ECO:0000256" key="4">
    <source>
        <dbReference type="ARBA" id="ARBA00035135"/>
    </source>
</evidence>
<dbReference type="AlphaFoldDB" id="A0A2H0WQW4"/>
<organism evidence="6 7">
    <name type="scientific">Candidatus Shapirobacteria bacterium CG09_land_8_20_14_0_10_38_17</name>
    <dbReference type="NCBI Taxonomy" id="1974884"/>
    <lineage>
        <taxon>Bacteria</taxon>
        <taxon>Candidatus Shapironibacteriota</taxon>
    </lineage>
</organism>
<proteinExistence type="inferred from homology"/>
<dbReference type="Proteomes" id="UP000231282">
    <property type="component" value="Unassembled WGS sequence"/>
</dbReference>
<evidence type="ECO:0000256" key="2">
    <source>
        <dbReference type="ARBA" id="ARBA00022980"/>
    </source>
</evidence>
<dbReference type="GO" id="GO:1990904">
    <property type="term" value="C:ribonucleoprotein complex"/>
    <property type="evidence" value="ECO:0007669"/>
    <property type="project" value="UniProtKB-KW"/>
</dbReference>
<accession>A0A2H0WQW4</accession>
<reference evidence="7" key="1">
    <citation type="submission" date="2017-09" db="EMBL/GenBank/DDBJ databases">
        <title>Depth-based differentiation of microbial function through sediment-hosted aquifers and enrichment of novel symbionts in the deep terrestrial subsurface.</title>
        <authorList>
            <person name="Probst A.J."/>
            <person name="Ladd B."/>
            <person name="Jarett J.K."/>
            <person name="Geller-Mcgrath D.E."/>
            <person name="Sieber C.M.K."/>
            <person name="Emerson J.B."/>
            <person name="Anantharaman K."/>
            <person name="Thomas B.C."/>
            <person name="Malmstrom R."/>
            <person name="Stieglmeier M."/>
            <person name="Klingl A."/>
            <person name="Woyke T."/>
            <person name="Ryan C.M."/>
            <person name="Banfield J.F."/>
        </authorList>
    </citation>
    <scope>NUCLEOTIDE SEQUENCE [LARGE SCALE GENOMIC DNA]</scope>
</reference>
<evidence type="ECO:0000256" key="3">
    <source>
        <dbReference type="ARBA" id="ARBA00023274"/>
    </source>
</evidence>
<dbReference type="InterPro" id="IPR001911">
    <property type="entry name" value="Ribosomal_bS21"/>
</dbReference>
<dbReference type="NCBIfam" id="TIGR00030">
    <property type="entry name" value="S21p"/>
    <property type="match status" value="1"/>
</dbReference>
<evidence type="ECO:0000313" key="6">
    <source>
        <dbReference type="EMBL" id="PIS15062.1"/>
    </source>
</evidence>
<protein>
    <recommendedName>
        <fullName evidence="4">Small ribosomal subunit protein bS21</fullName>
    </recommendedName>
</protein>
<evidence type="ECO:0000256" key="1">
    <source>
        <dbReference type="ARBA" id="ARBA00006640"/>
    </source>
</evidence>